<evidence type="ECO:0000313" key="1">
    <source>
        <dbReference type="EMBL" id="SQH24820.1"/>
    </source>
</evidence>
<sequence>MSNTSNRIPLSVRIDQEDADFIAQLQIDGASTPSEKIRELLKQARLAHEQERDYAHALDTMERFVYAAKHSVLHSEKELGVHSAILARLFEQLPDLAATLVADLPDNADLAALREYEQKAMWRIVRLMDAMLQLAVVGKGAAYDDEVLAQLNNTLRLADIVRQARQM</sequence>
<dbReference type="GeneID" id="93262315"/>
<dbReference type="Proteomes" id="UP000248598">
    <property type="component" value="Chromosome 1"/>
</dbReference>
<dbReference type="AlphaFoldDB" id="A0AAX2J3T9"/>
<organism evidence="1 2">
    <name type="scientific">Kingella kingae</name>
    <dbReference type="NCBI Taxonomy" id="504"/>
    <lineage>
        <taxon>Bacteria</taxon>
        <taxon>Pseudomonadati</taxon>
        <taxon>Pseudomonadota</taxon>
        <taxon>Betaproteobacteria</taxon>
        <taxon>Neisseriales</taxon>
        <taxon>Neisseriaceae</taxon>
        <taxon>Kingella</taxon>
    </lineage>
</organism>
<protein>
    <submittedName>
        <fullName evidence="1">Uncharacterized protein</fullName>
    </submittedName>
</protein>
<name>A0AAX2J3T9_KINKI</name>
<dbReference type="RefSeq" id="WP_003785603.1">
    <property type="nucleotide sequence ID" value="NZ_CP045141.1"/>
</dbReference>
<evidence type="ECO:0000313" key="2">
    <source>
        <dbReference type="Proteomes" id="UP000248598"/>
    </source>
</evidence>
<gene>
    <name evidence="1" type="ORF">NCTC10529_01014</name>
</gene>
<dbReference type="EMBL" id="LS483426">
    <property type="protein sequence ID" value="SQH24820.1"/>
    <property type="molecule type" value="Genomic_DNA"/>
</dbReference>
<reference evidence="1 2" key="1">
    <citation type="submission" date="2018-06" db="EMBL/GenBank/DDBJ databases">
        <authorList>
            <consortium name="Pathogen Informatics"/>
            <person name="Doyle S."/>
        </authorList>
    </citation>
    <scope>NUCLEOTIDE SEQUENCE [LARGE SCALE GENOMIC DNA]</scope>
    <source>
        <strain evidence="1 2">NCTC10529</strain>
    </source>
</reference>
<proteinExistence type="predicted"/>
<accession>A0AAX2J3T9</accession>